<keyword evidence="6" id="KW-1185">Reference proteome</keyword>
<accession>A0ABR7MPU6</accession>
<evidence type="ECO:0000256" key="1">
    <source>
        <dbReference type="ARBA" id="ARBA00022737"/>
    </source>
</evidence>
<dbReference type="InterPro" id="IPR011990">
    <property type="entry name" value="TPR-like_helical_dom_sf"/>
</dbReference>
<sequence length="382" mass="42738">MIARDRLRNQSKQRHRLVWVAAALLTTSCSGPTERPDRMVPLATVQSGPHIQAQELDGAIARQPGNASLYARRAAFRLDAGQVEPALQDINQALDLDDGPGEFYFTKARALRAKYQLTAALAAADEAARHGFASPELNLLVGEANLATRHYQAALDQLDRVLQQEPDHVAALFYKGLAFAATGDTTQAIDYLRASLIRDPRQAETLHQLAFLLNAYRQPDQGARYAARGLKLDPTYAPLLYDYARQFELQSAPDSALRYYTQALQQDSTLYRADYHLGQLAYEQRRYTVAIPALQRALRRAPRLPEARQQLAESLENTGRYTEAQAQYRQLVAENPGNRHWTYKVWKTGERARGFSGDTTRSRVSAVAPLAPRPATANHEEE</sequence>
<name>A0ABR7MPU6_9BACT</name>
<dbReference type="Pfam" id="PF13432">
    <property type="entry name" value="TPR_16"/>
    <property type="match status" value="2"/>
</dbReference>
<feature type="repeat" description="TPR" evidence="3">
    <location>
        <begin position="271"/>
        <end position="304"/>
    </location>
</feature>
<dbReference type="Gene3D" id="1.25.40.10">
    <property type="entry name" value="Tetratricopeptide repeat domain"/>
    <property type="match status" value="3"/>
</dbReference>
<comment type="caution">
    <text evidence="5">The sequence shown here is derived from an EMBL/GenBank/DDBJ whole genome shotgun (WGS) entry which is preliminary data.</text>
</comment>
<evidence type="ECO:0000256" key="3">
    <source>
        <dbReference type="PROSITE-ProRule" id="PRU00339"/>
    </source>
</evidence>
<dbReference type="InterPro" id="IPR019734">
    <property type="entry name" value="TPR_rpt"/>
</dbReference>
<proteinExistence type="predicted"/>
<dbReference type="PANTHER" id="PTHR44943">
    <property type="entry name" value="CELLULOSE SYNTHASE OPERON PROTEIN C"/>
    <property type="match status" value="1"/>
</dbReference>
<feature type="repeat" description="TPR" evidence="3">
    <location>
        <begin position="169"/>
        <end position="202"/>
    </location>
</feature>
<dbReference type="PROSITE" id="PS51257">
    <property type="entry name" value="PROKAR_LIPOPROTEIN"/>
    <property type="match status" value="1"/>
</dbReference>
<dbReference type="SMART" id="SM00028">
    <property type="entry name" value="TPR"/>
    <property type="match status" value="7"/>
</dbReference>
<dbReference type="RefSeq" id="WP_187321145.1">
    <property type="nucleotide sequence ID" value="NZ_JACSCY010000019.1"/>
</dbReference>
<dbReference type="PROSITE" id="PS50005">
    <property type="entry name" value="TPR"/>
    <property type="match status" value="3"/>
</dbReference>
<dbReference type="PANTHER" id="PTHR44943:SF11">
    <property type="entry name" value="CELLULOSE SYNTHASE OPERON PROTEIN C"/>
    <property type="match status" value="1"/>
</dbReference>
<keyword evidence="1" id="KW-0677">Repeat</keyword>
<dbReference type="InterPro" id="IPR051685">
    <property type="entry name" value="Ycf3/AcsC/BcsC/TPR_MFPF"/>
</dbReference>
<feature type="region of interest" description="Disordered" evidence="4">
    <location>
        <begin position="354"/>
        <end position="382"/>
    </location>
</feature>
<reference evidence="5 6" key="1">
    <citation type="submission" date="2020-08" db="EMBL/GenBank/DDBJ databases">
        <title>Hymenobacter sp.</title>
        <authorList>
            <person name="Kim M.K."/>
        </authorList>
    </citation>
    <scope>NUCLEOTIDE SEQUENCE [LARGE SCALE GENOMIC DNA]</scope>
    <source>
        <strain evidence="5 6">BT507</strain>
    </source>
</reference>
<evidence type="ECO:0000313" key="6">
    <source>
        <dbReference type="Proteomes" id="UP000622017"/>
    </source>
</evidence>
<evidence type="ECO:0000256" key="4">
    <source>
        <dbReference type="SAM" id="MobiDB-lite"/>
    </source>
</evidence>
<gene>
    <name evidence="5" type="ORF">H8B15_18555</name>
</gene>
<evidence type="ECO:0000256" key="2">
    <source>
        <dbReference type="ARBA" id="ARBA00022803"/>
    </source>
</evidence>
<dbReference type="Proteomes" id="UP000622017">
    <property type="component" value="Unassembled WGS sequence"/>
</dbReference>
<keyword evidence="2 3" id="KW-0802">TPR repeat</keyword>
<organism evidence="5 6">
    <name type="scientific">Hymenobacter citatus</name>
    <dbReference type="NCBI Taxonomy" id="2763506"/>
    <lineage>
        <taxon>Bacteria</taxon>
        <taxon>Pseudomonadati</taxon>
        <taxon>Bacteroidota</taxon>
        <taxon>Cytophagia</taxon>
        <taxon>Cytophagales</taxon>
        <taxon>Hymenobacteraceae</taxon>
        <taxon>Hymenobacter</taxon>
    </lineage>
</organism>
<evidence type="ECO:0000313" key="5">
    <source>
        <dbReference type="EMBL" id="MBC6612929.1"/>
    </source>
</evidence>
<feature type="repeat" description="TPR" evidence="3">
    <location>
        <begin position="135"/>
        <end position="168"/>
    </location>
</feature>
<dbReference type="SUPFAM" id="SSF48452">
    <property type="entry name" value="TPR-like"/>
    <property type="match status" value="1"/>
</dbReference>
<protein>
    <submittedName>
        <fullName evidence="5">Tetratricopeptide repeat protein</fullName>
    </submittedName>
</protein>
<dbReference type="EMBL" id="JACSCY010000019">
    <property type="protein sequence ID" value="MBC6612929.1"/>
    <property type="molecule type" value="Genomic_DNA"/>
</dbReference>